<dbReference type="RefSeq" id="WP_090136636.1">
    <property type="nucleotide sequence ID" value="NZ_FMBC01000026.1"/>
</dbReference>
<keyword evidence="2" id="KW-1185">Reference proteome</keyword>
<name>A0A1C4ESQ4_9ENTR</name>
<dbReference type="InterPro" id="IPR010351">
    <property type="entry name" value="DUF943"/>
</dbReference>
<accession>A0A1C4ESQ4</accession>
<evidence type="ECO:0000313" key="2">
    <source>
        <dbReference type="Proteomes" id="UP000198515"/>
    </source>
</evidence>
<reference evidence="2" key="1">
    <citation type="submission" date="2016-08" db="EMBL/GenBank/DDBJ databases">
        <authorList>
            <person name="Varghese N."/>
            <person name="Submissions Spin"/>
        </authorList>
    </citation>
    <scope>NUCLEOTIDE SEQUENCE [LARGE SCALE GENOMIC DNA]</scope>
    <source>
        <strain evidence="2">REICA_142</strain>
    </source>
</reference>
<dbReference type="Pfam" id="PF06092">
    <property type="entry name" value="DUF943"/>
    <property type="match status" value="1"/>
</dbReference>
<evidence type="ECO:0000313" key="1">
    <source>
        <dbReference type="EMBL" id="SCC46645.1"/>
    </source>
</evidence>
<dbReference type="Proteomes" id="UP000198515">
    <property type="component" value="Unassembled WGS sequence"/>
</dbReference>
<organism evidence="1 2">
    <name type="scientific">Kosakonia oryziphila</name>
    <dbReference type="NCBI Taxonomy" id="1005667"/>
    <lineage>
        <taxon>Bacteria</taxon>
        <taxon>Pseudomonadati</taxon>
        <taxon>Pseudomonadota</taxon>
        <taxon>Gammaproteobacteria</taxon>
        <taxon>Enterobacterales</taxon>
        <taxon>Enterobacteriaceae</taxon>
        <taxon>Kosakonia</taxon>
    </lineage>
</organism>
<proteinExistence type="predicted"/>
<gene>
    <name evidence="1" type="ORF">GA0061070_102645</name>
</gene>
<protein>
    <submittedName>
        <fullName evidence="1">Putative membrane protein</fullName>
    </submittedName>
</protein>
<dbReference type="AlphaFoldDB" id="A0A1C4ESQ4"/>
<sequence>MKSKNKKVICALLLVICALLSYFLWLSLRPVEIIAVHQRRNYSDVLVKNFPLTEQGKINWWLKNKKMLKDMYNIPKPAQDGFFTVIFWCFGDGYKETDGYDRLCFDDMKPPINCIDKDSLIMVNNSKNTGLYFILDSGTYRINDSGKMVKNKSD</sequence>
<dbReference type="EMBL" id="FMBC01000026">
    <property type="protein sequence ID" value="SCC46645.1"/>
    <property type="molecule type" value="Genomic_DNA"/>
</dbReference>
<dbReference type="OrthoDB" id="5873202at2"/>